<comment type="caution">
    <text evidence="2">The sequence shown here is derived from an EMBL/GenBank/DDBJ whole genome shotgun (WGS) entry which is preliminary data.</text>
</comment>
<feature type="region of interest" description="Disordered" evidence="1">
    <location>
        <begin position="1"/>
        <end position="24"/>
    </location>
</feature>
<name>A0A5N5W559_STRMB</name>
<dbReference type="OrthoDB" id="3602494at2"/>
<evidence type="ECO:0000313" key="3">
    <source>
        <dbReference type="Proteomes" id="UP000327000"/>
    </source>
</evidence>
<keyword evidence="3" id="KW-1185">Reference proteome</keyword>
<feature type="region of interest" description="Disordered" evidence="1">
    <location>
        <begin position="509"/>
        <end position="536"/>
    </location>
</feature>
<evidence type="ECO:0000256" key="1">
    <source>
        <dbReference type="SAM" id="MobiDB-lite"/>
    </source>
</evidence>
<feature type="compositionally biased region" description="Pro residues" evidence="1">
    <location>
        <begin position="1"/>
        <end position="10"/>
    </location>
</feature>
<organism evidence="2 3">
    <name type="scientific">Streptomyces mobaraensis</name>
    <name type="common">Streptoverticillium mobaraense</name>
    <dbReference type="NCBI Taxonomy" id="35621"/>
    <lineage>
        <taxon>Bacteria</taxon>
        <taxon>Bacillati</taxon>
        <taxon>Actinomycetota</taxon>
        <taxon>Actinomycetes</taxon>
        <taxon>Kitasatosporales</taxon>
        <taxon>Streptomycetaceae</taxon>
        <taxon>Streptomyces</taxon>
    </lineage>
</organism>
<reference evidence="2 3" key="1">
    <citation type="journal article" date="2019" name="Microb. Cell Fact.">
        <title>Exploring novel herbicidin analogues by transcriptional regulator overexpression and MS/MS molecular networking.</title>
        <authorList>
            <person name="Shi Y."/>
            <person name="Gu R."/>
            <person name="Li Y."/>
            <person name="Wang X."/>
            <person name="Ren W."/>
            <person name="Li X."/>
            <person name="Wang L."/>
            <person name="Xie Y."/>
            <person name="Hong B."/>
        </authorList>
    </citation>
    <scope>NUCLEOTIDE SEQUENCE [LARGE SCALE GENOMIC DNA]</scope>
    <source>
        <strain evidence="2 3">US-43</strain>
    </source>
</reference>
<dbReference type="EMBL" id="VOKX01000038">
    <property type="protein sequence ID" value="KAB7842187.1"/>
    <property type="molecule type" value="Genomic_DNA"/>
</dbReference>
<gene>
    <name evidence="2" type="ORF">FRZ00_19820</name>
</gene>
<accession>A0A5N5W559</accession>
<feature type="compositionally biased region" description="Low complexity" evidence="1">
    <location>
        <begin position="512"/>
        <end position="521"/>
    </location>
</feature>
<sequence>MTRAPRPPVWPRCGRGAGPDDPVGCRGRAVPRPGGGPRACLAHLDGAGRAAYLAGLRPGARVDHRGTTFADDLLDALLGALYDEASGRAVVGHAAFEEALFRTGARFTGAVFPDGACFDGATFLGRADFNDAAFGDETSFRKASFLDHAWFHDARFTGHAGFGEARFRRDAGFSRARFPAGAGFARAAFHDSAHFSAARLAGEVCFREADFHGDCYFGATVFHDGVTFRGAAFRTAPALGPLACRGTLDLSWTRFLGTTTLEAAAGFVDCRKSSWASGAALRLRYATVDLVDVIAEQALSVTAHPRAFLSGADGCRPFEEVVASGDPGVRVRSLSGSDAANLALNDLDLSSCLFGGALHLDRLGLEGCCVFARTPVRRLPLLPVRRWAPRQVLAEEHHWRAARGSRGWTPAPEGVGVRPPAALASTYRQLRTSLENGRNHPGAGDFHYGEMEMRRHSGERTDGRRTLLLLYWAVSGYALRVGRTLLWLLATTLATVAAVALWGLPPEPPRPATAAAPPARTQQERTRQERGPAGGRLETSVRTVLGAVGLRSGTPELTLAGTCVDGTFRLVAPVLLGLTAVAVRNRVRR</sequence>
<dbReference type="RefSeq" id="WP_152264391.1">
    <property type="nucleotide sequence ID" value="NZ_VOKX01000038.1"/>
</dbReference>
<dbReference type="Pfam" id="PF13576">
    <property type="entry name" value="Pentapeptide_3"/>
    <property type="match status" value="1"/>
</dbReference>
<proteinExistence type="predicted"/>
<protein>
    <submittedName>
        <fullName evidence="2">Pentapeptide repeat-containing protein</fullName>
    </submittedName>
</protein>
<dbReference type="InterPro" id="IPR001646">
    <property type="entry name" value="5peptide_repeat"/>
</dbReference>
<dbReference type="Proteomes" id="UP000327000">
    <property type="component" value="Unassembled WGS sequence"/>
</dbReference>
<evidence type="ECO:0000313" key="2">
    <source>
        <dbReference type="EMBL" id="KAB7842187.1"/>
    </source>
</evidence>
<dbReference type="AlphaFoldDB" id="A0A5N5W559"/>